<evidence type="ECO:0000256" key="2">
    <source>
        <dbReference type="ARBA" id="ARBA00022892"/>
    </source>
</evidence>
<dbReference type="Proteomes" id="UP000692954">
    <property type="component" value="Unassembled WGS sequence"/>
</dbReference>
<keyword evidence="2 3" id="KW-0931">ER-Golgi transport</keyword>
<protein>
    <recommendedName>
        <fullName evidence="3">Trafficking protein particle complex subunit</fullName>
    </recommendedName>
</protein>
<dbReference type="GO" id="GO:0006888">
    <property type="term" value="P:endoplasmic reticulum to Golgi vesicle-mediated transport"/>
    <property type="evidence" value="ECO:0007669"/>
    <property type="project" value="UniProtKB-UniRule"/>
</dbReference>
<dbReference type="Pfam" id="PF04099">
    <property type="entry name" value="Sybindin"/>
    <property type="match status" value="1"/>
</dbReference>
<evidence type="ECO:0000313" key="4">
    <source>
        <dbReference type="EMBL" id="CAD8074192.1"/>
    </source>
</evidence>
<comment type="subcellular location">
    <subcellularLocation>
        <location evidence="3">Endoplasmic reticulum</location>
    </subcellularLocation>
    <subcellularLocation>
        <location evidence="3">Golgi apparatus</location>
        <location evidence="3">cis-Golgi network</location>
    </subcellularLocation>
</comment>
<comment type="subunit">
    <text evidence="3">Part of the multisubunit transport protein particle (TRAPP) complex.</text>
</comment>
<keyword evidence="5" id="KW-1185">Reference proteome</keyword>
<dbReference type="EMBL" id="CAJJDN010000031">
    <property type="protein sequence ID" value="CAD8074192.1"/>
    <property type="molecule type" value="Genomic_DNA"/>
</dbReference>
<accession>A0A8S1M5W9</accession>
<proteinExistence type="inferred from homology"/>
<evidence type="ECO:0000256" key="3">
    <source>
        <dbReference type="RuleBase" id="RU366065"/>
    </source>
</evidence>
<dbReference type="PANTHER" id="PTHR23249:SF16">
    <property type="entry name" value="TRAFFICKING PROTEIN PARTICLE COMPLEX SUBUNIT 1"/>
    <property type="match status" value="1"/>
</dbReference>
<keyword evidence="3" id="KW-0333">Golgi apparatus</keyword>
<dbReference type="GO" id="GO:0005794">
    <property type="term" value="C:Golgi apparatus"/>
    <property type="evidence" value="ECO:0007669"/>
    <property type="project" value="UniProtKB-SubCell"/>
</dbReference>
<evidence type="ECO:0000256" key="1">
    <source>
        <dbReference type="ARBA" id="ARBA00022448"/>
    </source>
</evidence>
<evidence type="ECO:0000313" key="5">
    <source>
        <dbReference type="Proteomes" id="UP000692954"/>
    </source>
</evidence>
<comment type="similarity">
    <text evidence="3">Belongs to the TRAPP small subunits family.</text>
</comment>
<keyword evidence="3" id="KW-0256">Endoplasmic reticulum</keyword>
<keyword evidence="1 3" id="KW-0813">Transport</keyword>
<dbReference type="GO" id="GO:0030008">
    <property type="term" value="C:TRAPP complex"/>
    <property type="evidence" value="ECO:0007669"/>
    <property type="project" value="UniProtKB-UniRule"/>
</dbReference>
<organism evidence="4 5">
    <name type="scientific">Paramecium sonneborni</name>
    <dbReference type="NCBI Taxonomy" id="65129"/>
    <lineage>
        <taxon>Eukaryota</taxon>
        <taxon>Sar</taxon>
        <taxon>Alveolata</taxon>
        <taxon>Ciliophora</taxon>
        <taxon>Intramacronucleata</taxon>
        <taxon>Oligohymenophorea</taxon>
        <taxon>Peniculida</taxon>
        <taxon>Parameciidae</taxon>
        <taxon>Paramecium</taxon>
    </lineage>
</organism>
<dbReference type="SMART" id="SM01399">
    <property type="entry name" value="Sybindin"/>
    <property type="match status" value="1"/>
</dbReference>
<dbReference type="PANTHER" id="PTHR23249">
    <property type="entry name" value="TRAFFICKING PROTEIN PARTICLE COMPLEX SUBUNIT"/>
    <property type="match status" value="1"/>
</dbReference>
<dbReference type="AlphaFoldDB" id="A0A8S1M5W9"/>
<comment type="caution">
    <text evidence="4">The sequence shown here is derived from an EMBL/GenBank/DDBJ whole genome shotgun (WGS) entry which is preliminary data.</text>
</comment>
<sequence>MLNTKYLDQENLFELIIFQGYKNLVFYWNFAKGIVNKKTEIQDLLKQNRIQNIYGVSEGLKGFSQAFSSEPITNFKYFLTNYFKFTIYEMCSGVKIILLSNISDQTDYSETLKEVYTNYLEIIKRNPFYVHGEPLDNPLFIEKIVEIFEPFQKKK</sequence>
<gene>
    <name evidence="4" type="ORF">PSON_ATCC_30995.1.T0310362</name>
</gene>
<dbReference type="GO" id="GO:0005783">
    <property type="term" value="C:endoplasmic reticulum"/>
    <property type="evidence" value="ECO:0007669"/>
    <property type="project" value="UniProtKB-SubCell"/>
</dbReference>
<reference evidence="4" key="1">
    <citation type="submission" date="2021-01" db="EMBL/GenBank/DDBJ databases">
        <authorList>
            <consortium name="Genoscope - CEA"/>
            <person name="William W."/>
        </authorList>
    </citation>
    <scope>NUCLEOTIDE SEQUENCE</scope>
</reference>
<dbReference type="InterPro" id="IPR007233">
    <property type="entry name" value="TRAPPC"/>
</dbReference>
<name>A0A8S1M5W9_9CILI</name>
<dbReference type="OrthoDB" id="246406at2759"/>